<proteinExistence type="predicted"/>
<dbReference type="OrthoDB" id="2310204at2759"/>
<protein>
    <submittedName>
        <fullName evidence="3">Uncharacterized protein</fullName>
    </submittedName>
</protein>
<evidence type="ECO:0000313" key="3">
    <source>
        <dbReference type="EMBL" id="PWN18862.1"/>
    </source>
</evidence>
<accession>A0A316U0D3</accession>
<reference evidence="3 4" key="1">
    <citation type="journal article" date="2018" name="Mol. Biol. Evol.">
        <title>Broad Genomic Sampling Reveals a Smut Pathogenic Ancestry of the Fungal Clade Ustilaginomycotina.</title>
        <authorList>
            <person name="Kijpornyongpan T."/>
            <person name="Mondo S.J."/>
            <person name="Barry K."/>
            <person name="Sandor L."/>
            <person name="Lee J."/>
            <person name="Lipzen A."/>
            <person name="Pangilinan J."/>
            <person name="LaButti K."/>
            <person name="Hainaut M."/>
            <person name="Henrissat B."/>
            <person name="Grigoriev I.V."/>
            <person name="Spatafora J.W."/>
            <person name="Aime M.C."/>
        </authorList>
    </citation>
    <scope>NUCLEOTIDE SEQUENCE [LARGE SCALE GENOMIC DNA]</scope>
    <source>
        <strain evidence="3 4">MCA 4718</strain>
    </source>
</reference>
<name>A0A316U0D3_9BASI</name>
<organism evidence="3 4">
    <name type="scientific">Pseudomicrostroma glucosiphilum</name>
    <dbReference type="NCBI Taxonomy" id="1684307"/>
    <lineage>
        <taxon>Eukaryota</taxon>
        <taxon>Fungi</taxon>
        <taxon>Dikarya</taxon>
        <taxon>Basidiomycota</taxon>
        <taxon>Ustilaginomycotina</taxon>
        <taxon>Exobasidiomycetes</taxon>
        <taxon>Microstromatales</taxon>
        <taxon>Microstromatales incertae sedis</taxon>
        <taxon>Pseudomicrostroma</taxon>
    </lineage>
</organism>
<feature type="chain" id="PRO_5016321809" evidence="2">
    <location>
        <begin position="27"/>
        <end position="320"/>
    </location>
</feature>
<feature type="signal peptide" evidence="2">
    <location>
        <begin position="1"/>
        <end position="26"/>
    </location>
</feature>
<evidence type="ECO:0000256" key="2">
    <source>
        <dbReference type="SAM" id="SignalP"/>
    </source>
</evidence>
<dbReference type="GeneID" id="37016249"/>
<feature type="region of interest" description="Disordered" evidence="1">
    <location>
        <begin position="47"/>
        <end position="86"/>
    </location>
</feature>
<keyword evidence="2" id="KW-0732">Signal</keyword>
<dbReference type="STRING" id="1684307.A0A316U0D3"/>
<dbReference type="Proteomes" id="UP000245942">
    <property type="component" value="Unassembled WGS sequence"/>
</dbReference>
<evidence type="ECO:0000256" key="1">
    <source>
        <dbReference type="SAM" id="MobiDB-lite"/>
    </source>
</evidence>
<dbReference type="RefSeq" id="XP_025346022.1">
    <property type="nucleotide sequence ID" value="XM_025494515.1"/>
</dbReference>
<evidence type="ECO:0000313" key="4">
    <source>
        <dbReference type="Proteomes" id="UP000245942"/>
    </source>
</evidence>
<dbReference type="AlphaFoldDB" id="A0A316U0D3"/>
<sequence>MHGRIRALSALAFAIVLSILPLLALASPLAKQDGRRDSAGGEYHMVRSVEDLEPEKRAGRQARIADDAAGRRERKRGMPWRDPGEGGGSMLDLVNNGLREPLNVILSSHSDPYILTDVGLRDYVRSIGFSFECLDLHIGELQRANLGDGRGWVEEMYEYRSTSGFGAPGRWVGACWESWEGGNHFRAWKQNGSEANTGAWFLAVSTEKNLQHHHTITPNGYDSGRDQLVRAALEGGKFGSRLWKADVQWIEGMLPRGSDGINHEIEIDGLVAVLTVQRYWTLPPTKPGKGASGEQSSEISSSATVTRTLVRLFKWTLNAG</sequence>
<gene>
    <name evidence="3" type="ORF">BCV69DRAFT_301015</name>
</gene>
<dbReference type="EMBL" id="KZ819334">
    <property type="protein sequence ID" value="PWN18862.1"/>
    <property type="molecule type" value="Genomic_DNA"/>
</dbReference>
<keyword evidence="4" id="KW-1185">Reference proteome</keyword>
<feature type="compositionally biased region" description="Basic and acidic residues" evidence="1">
    <location>
        <begin position="47"/>
        <end position="71"/>
    </location>
</feature>